<comment type="caution">
    <text evidence="1">The sequence shown here is derived from an EMBL/GenBank/DDBJ whole genome shotgun (WGS) entry which is preliminary data.</text>
</comment>
<evidence type="ECO:0008006" key="3">
    <source>
        <dbReference type="Google" id="ProtNLM"/>
    </source>
</evidence>
<dbReference type="Proteomes" id="UP000661163">
    <property type="component" value="Unassembled WGS sequence"/>
</dbReference>
<dbReference type="RefSeq" id="WP_164566523.1">
    <property type="nucleotide sequence ID" value="NZ_WUFC01000046.1"/>
</dbReference>
<name>A0AAE5C688_9HYPH</name>
<evidence type="ECO:0000313" key="2">
    <source>
        <dbReference type="Proteomes" id="UP000661163"/>
    </source>
</evidence>
<dbReference type="SUPFAM" id="SSF47413">
    <property type="entry name" value="lambda repressor-like DNA-binding domains"/>
    <property type="match status" value="1"/>
</dbReference>
<gene>
    <name evidence="1" type="ORF">GR217_34225</name>
</gene>
<dbReference type="Pfam" id="PF15943">
    <property type="entry name" value="YdaS_toxin"/>
    <property type="match status" value="1"/>
</dbReference>
<organism evidence="1 2">
    <name type="scientific">Rhizobium ruizarguesonis</name>
    <dbReference type="NCBI Taxonomy" id="2081791"/>
    <lineage>
        <taxon>Bacteria</taxon>
        <taxon>Pseudomonadati</taxon>
        <taxon>Pseudomonadota</taxon>
        <taxon>Alphaproteobacteria</taxon>
        <taxon>Hyphomicrobiales</taxon>
        <taxon>Rhizobiaceae</taxon>
        <taxon>Rhizobium/Agrobacterium group</taxon>
        <taxon>Rhizobium</taxon>
    </lineage>
</organism>
<protein>
    <recommendedName>
        <fullName evidence="3">Helix-turn-helix domain-containing protein</fullName>
    </recommendedName>
</protein>
<proteinExistence type="predicted"/>
<dbReference type="AlphaFoldDB" id="A0AAE5C688"/>
<dbReference type="InterPro" id="IPR031856">
    <property type="entry name" value="YdaS_toxin-like"/>
</dbReference>
<dbReference type="GO" id="GO:0003677">
    <property type="term" value="F:DNA binding"/>
    <property type="evidence" value="ECO:0007669"/>
    <property type="project" value="InterPro"/>
</dbReference>
<dbReference type="Gene3D" id="1.10.260.40">
    <property type="entry name" value="lambda repressor-like DNA-binding domains"/>
    <property type="match status" value="1"/>
</dbReference>
<dbReference type="EMBL" id="WUFC01000046">
    <property type="protein sequence ID" value="NEI52677.1"/>
    <property type="molecule type" value="Genomic_DNA"/>
</dbReference>
<accession>A0AAE5C688</accession>
<evidence type="ECO:0000313" key="1">
    <source>
        <dbReference type="EMBL" id="NEI52677.1"/>
    </source>
</evidence>
<sequence length="83" mass="8999">MEPSKQTLPETTETDPRIVACELAKLRAGGAKVIAAHLGIKRQAVAQWLIVPPNRVVKVEQLSGISRKVLRPDIFGDEDEAAA</sequence>
<dbReference type="InterPro" id="IPR010982">
    <property type="entry name" value="Lambda_DNA-bd_dom_sf"/>
</dbReference>
<reference evidence="1 2" key="1">
    <citation type="submission" date="2019-12" db="EMBL/GenBank/DDBJ databases">
        <title>Rhizobium genotypes associated with high levels of biological nitrogen fixation by grain legumes in a temperate-maritime cropping system.</title>
        <authorList>
            <person name="Maluk M."/>
            <person name="Francesc Ferrando Molina F."/>
            <person name="Lopez Del Egido L."/>
            <person name="Lafos M."/>
            <person name="Langarica-Fuentes A."/>
            <person name="Gebre Yohannes G."/>
            <person name="Young M.W."/>
            <person name="Martin P."/>
            <person name="Gantlett R."/>
            <person name="Kenicer G."/>
            <person name="Hawes C."/>
            <person name="Begg G.S."/>
            <person name="Quilliam R.S."/>
            <person name="Squire G.R."/>
            <person name="Poole P.S."/>
            <person name="Young P.W."/>
            <person name="Iannetta P.M."/>
            <person name="James E.K."/>
        </authorList>
    </citation>
    <scope>NUCLEOTIDE SEQUENCE [LARGE SCALE GENOMIC DNA]</scope>
    <source>
        <strain evidence="1 2">JHI985</strain>
    </source>
</reference>